<evidence type="ECO:0000313" key="2">
    <source>
        <dbReference type="EMBL" id="PPB81402.1"/>
    </source>
</evidence>
<name>A0A2P5K6X8_9BURK</name>
<organism evidence="2 3">
    <name type="scientific">Mycetohabitans endofungorum</name>
    <dbReference type="NCBI Taxonomy" id="417203"/>
    <lineage>
        <taxon>Bacteria</taxon>
        <taxon>Pseudomonadati</taxon>
        <taxon>Pseudomonadota</taxon>
        <taxon>Betaproteobacteria</taxon>
        <taxon>Burkholderiales</taxon>
        <taxon>Burkholderiaceae</taxon>
        <taxon>Mycetohabitans</taxon>
    </lineage>
</organism>
<evidence type="ECO:0000313" key="3">
    <source>
        <dbReference type="Proteomes" id="UP000243096"/>
    </source>
</evidence>
<proteinExistence type="predicted"/>
<dbReference type="AlphaFoldDB" id="A0A2P5K6X8"/>
<accession>A0A2P5K6X8</accession>
<keyword evidence="1" id="KW-0812">Transmembrane</keyword>
<feature type="transmembrane region" description="Helical" evidence="1">
    <location>
        <begin position="12"/>
        <end position="28"/>
    </location>
</feature>
<sequence>MFSKGLVESPFAVLDALFQFVVGTGYLFRERYQFAQFCYAIDARLATE</sequence>
<dbReference type="EMBL" id="PRDW01000020">
    <property type="protein sequence ID" value="PPB81402.1"/>
    <property type="molecule type" value="Genomic_DNA"/>
</dbReference>
<gene>
    <name evidence="2" type="ORF">B0O95_1201</name>
</gene>
<keyword evidence="3" id="KW-1185">Reference proteome</keyword>
<reference evidence="2 3" key="1">
    <citation type="submission" date="2018-01" db="EMBL/GenBank/DDBJ databases">
        <title>Genomic Encyclopedia of Type Strains, Phase III (KMG-III): the genomes of soil and plant-associated and newly described type strains.</title>
        <authorList>
            <person name="Whitman W."/>
        </authorList>
    </citation>
    <scope>NUCLEOTIDE SEQUENCE [LARGE SCALE GENOMIC DNA]</scope>
    <source>
        <strain evidence="2 3">HKI456</strain>
    </source>
</reference>
<comment type="caution">
    <text evidence="2">The sequence shown here is derived from an EMBL/GenBank/DDBJ whole genome shotgun (WGS) entry which is preliminary data.</text>
</comment>
<dbReference type="Proteomes" id="UP000243096">
    <property type="component" value="Unassembled WGS sequence"/>
</dbReference>
<keyword evidence="1" id="KW-1133">Transmembrane helix</keyword>
<protein>
    <submittedName>
        <fullName evidence="2">Uncharacterized protein</fullName>
    </submittedName>
</protein>
<evidence type="ECO:0000256" key="1">
    <source>
        <dbReference type="SAM" id="Phobius"/>
    </source>
</evidence>
<keyword evidence="1" id="KW-0472">Membrane</keyword>